<organism evidence="1 2">
    <name type="scientific">Rothia aeria F0184</name>
    <dbReference type="NCBI Taxonomy" id="888019"/>
    <lineage>
        <taxon>Bacteria</taxon>
        <taxon>Bacillati</taxon>
        <taxon>Actinomycetota</taxon>
        <taxon>Actinomycetes</taxon>
        <taxon>Micrococcales</taxon>
        <taxon>Micrococcaceae</taxon>
        <taxon>Rothia</taxon>
    </lineage>
</organism>
<evidence type="ECO:0000313" key="1">
    <source>
        <dbReference type="EMBL" id="ERT63029.1"/>
    </source>
</evidence>
<sequence>MRTVPALRARASATRLMSIFSHQHHGQTPYSAERQIWANTVR</sequence>
<evidence type="ECO:0000313" key="2">
    <source>
        <dbReference type="Proteomes" id="UP000017174"/>
    </source>
</evidence>
<name>U7UVU6_9MICC</name>
<reference evidence="1 2" key="1">
    <citation type="submission" date="2013-08" db="EMBL/GenBank/DDBJ databases">
        <authorList>
            <person name="Weinstock G."/>
            <person name="Sodergren E."/>
            <person name="Wylie T."/>
            <person name="Fulton L."/>
            <person name="Fulton R."/>
            <person name="Fronick C."/>
            <person name="O'Laughlin M."/>
            <person name="Godfrey J."/>
            <person name="Miner T."/>
            <person name="Herter B."/>
            <person name="Appelbaum E."/>
            <person name="Cordes M."/>
            <person name="Lek S."/>
            <person name="Wollam A."/>
            <person name="Pepin K.H."/>
            <person name="Palsikar V.B."/>
            <person name="Mitreva M."/>
            <person name="Wilson R.K."/>
        </authorList>
    </citation>
    <scope>NUCLEOTIDE SEQUENCE [LARGE SCALE GENOMIC DNA]</scope>
    <source>
        <strain evidence="1 2">F0184</strain>
    </source>
</reference>
<gene>
    <name evidence="1" type="ORF">HMPREF0742_02729</name>
</gene>
<dbReference type="HOGENOM" id="CLU_3257318_0_0_11"/>
<protein>
    <submittedName>
        <fullName evidence="1">Uncharacterized protein</fullName>
    </submittedName>
</protein>
<dbReference type="Proteomes" id="UP000017174">
    <property type="component" value="Unassembled WGS sequence"/>
</dbReference>
<dbReference type="AlphaFoldDB" id="U7UVU6"/>
<accession>U7UVU6</accession>
<dbReference type="EMBL" id="AXZG01000083">
    <property type="protein sequence ID" value="ERT63029.1"/>
    <property type="molecule type" value="Genomic_DNA"/>
</dbReference>
<comment type="caution">
    <text evidence="1">The sequence shown here is derived from an EMBL/GenBank/DDBJ whole genome shotgun (WGS) entry which is preliminary data.</text>
</comment>
<proteinExistence type="predicted"/>